<dbReference type="Pfam" id="PF00196">
    <property type="entry name" value="GerE"/>
    <property type="match status" value="1"/>
</dbReference>
<dbReference type="SMART" id="SM00421">
    <property type="entry name" value="HTH_LUXR"/>
    <property type="match status" value="1"/>
</dbReference>
<evidence type="ECO:0000313" key="6">
    <source>
        <dbReference type="EMBL" id="ATX67057.1"/>
    </source>
</evidence>
<dbReference type="PANTHER" id="PTHR43214">
    <property type="entry name" value="TWO-COMPONENT RESPONSE REGULATOR"/>
    <property type="match status" value="1"/>
</dbReference>
<dbReference type="AlphaFoldDB" id="A0A2K8KC93"/>
<dbReference type="Proteomes" id="UP000228948">
    <property type="component" value="Chromosome"/>
</dbReference>
<feature type="domain" description="Response regulatory" evidence="5">
    <location>
        <begin position="2"/>
        <end position="118"/>
    </location>
</feature>
<keyword evidence="7" id="KW-1185">Reference proteome</keyword>
<accession>A0A2K8KC93</accession>
<proteinExistence type="predicted"/>
<dbReference type="CDD" id="cd17535">
    <property type="entry name" value="REC_NarL-like"/>
    <property type="match status" value="1"/>
</dbReference>
<keyword evidence="2 6" id="KW-0238">DNA-binding</keyword>
<dbReference type="InterPro" id="IPR039420">
    <property type="entry name" value="WalR-like"/>
</dbReference>
<evidence type="ECO:0000259" key="5">
    <source>
        <dbReference type="PROSITE" id="PS50110"/>
    </source>
</evidence>
<dbReference type="SUPFAM" id="SSF52172">
    <property type="entry name" value="CheY-like"/>
    <property type="match status" value="1"/>
</dbReference>
<gene>
    <name evidence="6" type="ORF">BG454_15540</name>
</gene>
<dbReference type="InterPro" id="IPR000792">
    <property type="entry name" value="Tscrpt_reg_LuxR_C"/>
</dbReference>
<organism evidence="6 7">
    <name type="scientific">Roseinatronobacter bogoriensis subsp. barguzinensis</name>
    <dbReference type="NCBI Taxonomy" id="441209"/>
    <lineage>
        <taxon>Bacteria</taxon>
        <taxon>Pseudomonadati</taxon>
        <taxon>Pseudomonadota</taxon>
        <taxon>Alphaproteobacteria</taxon>
        <taxon>Rhodobacterales</taxon>
        <taxon>Paracoccaceae</taxon>
        <taxon>Roseinatronobacter</taxon>
    </lineage>
</organism>
<dbReference type="OrthoDB" id="3679796at2"/>
<feature type="modified residue" description="4-aspartylphosphate" evidence="3">
    <location>
        <position position="53"/>
    </location>
</feature>
<dbReference type="Gene3D" id="1.10.10.10">
    <property type="entry name" value="Winged helix-like DNA-binding domain superfamily/Winged helix DNA-binding domain"/>
    <property type="match status" value="1"/>
</dbReference>
<dbReference type="Pfam" id="PF00072">
    <property type="entry name" value="Response_reg"/>
    <property type="match status" value="1"/>
</dbReference>
<evidence type="ECO:0000259" key="4">
    <source>
        <dbReference type="PROSITE" id="PS50043"/>
    </source>
</evidence>
<dbReference type="InterPro" id="IPR001789">
    <property type="entry name" value="Sig_transdc_resp-reg_receiver"/>
</dbReference>
<dbReference type="STRING" id="441209.GCA_001870665_02892"/>
<dbReference type="KEGG" id="rbg:BG454_15540"/>
<dbReference type="CDD" id="cd06170">
    <property type="entry name" value="LuxR_C_like"/>
    <property type="match status" value="1"/>
</dbReference>
<reference evidence="6 7" key="1">
    <citation type="submission" date="2017-11" db="EMBL/GenBank/DDBJ databases">
        <title>Revised Sequence and Annotation of the Rhodobaca barguzinensis strain alga05 Genome.</title>
        <authorList>
            <person name="Kopejtka K."/>
            <person name="Tomasch J.M."/>
            <person name="Bunk B."/>
            <person name="Koblizek M."/>
        </authorList>
    </citation>
    <scope>NUCLEOTIDE SEQUENCE [LARGE SCALE GENOMIC DNA]</scope>
    <source>
        <strain evidence="7">alga05</strain>
    </source>
</reference>
<protein>
    <submittedName>
        <fullName evidence="6">DNA-binding response regulator</fullName>
    </submittedName>
</protein>
<evidence type="ECO:0000256" key="2">
    <source>
        <dbReference type="ARBA" id="ARBA00023125"/>
    </source>
</evidence>
<dbReference type="SUPFAM" id="SSF46894">
    <property type="entry name" value="C-terminal effector domain of the bipartite response regulators"/>
    <property type="match status" value="1"/>
</dbReference>
<dbReference type="InterPro" id="IPR036388">
    <property type="entry name" value="WH-like_DNA-bd_sf"/>
</dbReference>
<dbReference type="GO" id="GO:0006355">
    <property type="term" value="P:regulation of DNA-templated transcription"/>
    <property type="evidence" value="ECO:0007669"/>
    <property type="project" value="InterPro"/>
</dbReference>
<dbReference type="SMART" id="SM00448">
    <property type="entry name" value="REC"/>
    <property type="match status" value="1"/>
</dbReference>
<dbReference type="InterPro" id="IPR011006">
    <property type="entry name" value="CheY-like_superfamily"/>
</dbReference>
<evidence type="ECO:0000313" key="7">
    <source>
        <dbReference type="Proteomes" id="UP000228948"/>
    </source>
</evidence>
<dbReference type="GO" id="GO:0003677">
    <property type="term" value="F:DNA binding"/>
    <property type="evidence" value="ECO:0007669"/>
    <property type="project" value="UniProtKB-KW"/>
</dbReference>
<dbReference type="PROSITE" id="PS50043">
    <property type="entry name" value="HTH_LUXR_2"/>
    <property type="match status" value="1"/>
</dbReference>
<evidence type="ECO:0000256" key="3">
    <source>
        <dbReference type="PROSITE-ProRule" id="PRU00169"/>
    </source>
</evidence>
<dbReference type="GO" id="GO:0000160">
    <property type="term" value="P:phosphorelay signal transduction system"/>
    <property type="evidence" value="ECO:0007669"/>
    <property type="project" value="InterPro"/>
</dbReference>
<dbReference type="InterPro" id="IPR058245">
    <property type="entry name" value="NreC/VraR/RcsB-like_REC"/>
</dbReference>
<dbReference type="PROSITE" id="PS50110">
    <property type="entry name" value="RESPONSE_REGULATORY"/>
    <property type="match status" value="1"/>
</dbReference>
<dbReference type="EMBL" id="CP024899">
    <property type="protein sequence ID" value="ATX67057.1"/>
    <property type="molecule type" value="Genomic_DNA"/>
</dbReference>
<dbReference type="Gene3D" id="3.40.50.2300">
    <property type="match status" value="1"/>
</dbReference>
<evidence type="ECO:0000256" key="1">
    <source>
        <dbReference type="ARBA" id="ARBA00022553"/>
    </source>
</evidence>
<dbReference type="InterPro" id="IPR016032">
    <property type="entry name" value="Sig_transdc_resp-reg_C-effctor"/>
</dbReference>
<dbReference type="PRINTS" id="PR00038">
    <property type="entry name" value="HTHLUXR"/>
</dbReference>
<keyword evidence="1 3" id="KW-0597">Phosphoprotein</keyword>
<name>A0A2K8KC93_9RHOB</name>
<feature type="domain" description="HTH luxR-type" evidence="4">
    <location>
        <begin position="145"/>
        <end position="210"/>
    </location>
</feature>
<sequence>MRLLIADDHKLLRDTLGAFLELEKDIQIVTAGNISEAAQLIAGSEVFDLVLLDYDMPGMNELEGLKSILDMPNAPPVALISGMAPRAVVERAFCLGARGFVHKTMTAKSLLNAIRFMALGERYVPVDFLTEAEPATEAQAAIPGQVQDRPRLTPRESEVLQALCDGMTNKEIARLLNLSEPTIKLHVKTLCRRLGVNNRTQAVMAALSLGLN</sequence>
<dbReference type="RefSeq" id="WP_071481504.1">
    <property type="nucleotide sequence ID" value="NZ_CP024899.1"/>
</dbReference>